<keyword evidence="5 7" id="KW-0472">Membrane</keyword>
<evidence type="ECO:0000313" key="9">
    <source>
        <dbReference type="EMBL" id="MET3575568.1"/>
    </source>
</evidence>
<dbReference type="GO" id="GO:0051301">
    <property type="term" value="P:cell division"/>
    <property type="evidence" value="ECO:0007669"/>
    <property type="project" value="UniProtKB-KW"/>
</dbReference>
<dbReference type="InterPro" id="IPR003838">
    <property type="entry name" value="ABC3_permease_C"/>
</dbReference>
<evidence type="ECO:0000256" key="4">
    <source>
        <dbReference type="ARBA" id="ARBA00022989"/>
    </source>
</evidence>
<dbReference type="PANTHER" id="PTHR30572">
    <property type="entry name" value="MEMBRANE COMPONENT OF TRANSPORTER-RELATED"/>
    <property type="match status" value="1"/>
</dbReference>
<comment type="similarity">
    <text evidence="6">Belongs to the ABC-4 integral membrane protein family.</text>
</comment>
<evidence type="ECO:0000259" key="8">
    <source>
        <dbReference type="Pfam" id="PF02687"/>
    </source>
</evidence>
<dbReference type="Pfam" id="PF02687">
    <property type="entry name" value="FtsX"/>
    <property type="match status" value="2"/>
</dbReference>
<feature type="transmembrane region" description="Helical" evidence="7">
    <location>
        <begin position="690"/>
        <end position="712"/>
    </location>
</feature>
<sequence length="850" mass="94304">MLTYLKTILRERWPLFLLVVLVLGLISSGFMASRSMTDRIILKTREDLQDNWRYQYDILVLPEQSPKIEGLGEGWVAPQSTLGGYGGISLDDLQKVRELPGVELAAPVSLIGYVPMDTIDGYYESAQFGDFFRVDHETRVYDGLSERITSNNRYFTQYNQYGEKEEDILSDAFAEEGGLKNFMPPGTTFRHPNEYMLIGVDPASEEGLYSLSNSLENGTDLQNVRLEYQLGDPIIPLIVLKDQKYQVSESLQVYKINLPSDVDEEAFLGGPRRYLANLPHEILVDLSIEPFSEEWRNQDIQLVLQGDSNFSFEEKSPSVGEMELYRYSPIQYTEADTIGGTIPTVHTKKVIGETNILHSGKSAGLLRYRAMEEIKETQPYGLRIIDLYDTDRLIPTYQDSWQPGDLLDLYTPHQAMIIENGAGEPIDPTPLVPVPYKNTYYTGAPDAITTLDAAEFFYGDRPPISSIRVLVSGVDGRSAESQRKITETAERIMEATGHRAEIMLGSALGKVHVDLDADDASQPGLIEEAWRKSGVSWSIEEQVEESNLFLFGYLLIIGTVFCFTVIRHSLLRRVSEFAMLRSIGWPRKRIVWSLVLEAVLLTLLGTAVPVAVNAATREVPWQQLWPIPLILFALVGLGYAAGARRSLGGTPRAGLEGEAGGTAAGGRVPIRSIPSYVVSQMLRRPARFGLLLLVMALTSFMSILFLATKQSLSDFLFLSFLGETIDLALEGYQMALLVTGMVLTAGVVLLLLWLNISERRSEFYILHAIGWPVRRIRNYLIAESAAIGLFGAGTGTLAAWLAVNALSDLSLPAWTYLAAFLIPALVLAVWPVPVLAALRGRGITKGKPAA</sequence>
<organism evidence="9 10">
    <name type="scientific">Bhargavaea ullalensis</name>
    <dbReference type="NCBI Taxonomy" id="1265685"/>
    <lineage>
        <taxon>Bacteria</taxon>
        <taxon>Bacillati</taxon>
        <taxon>Bacillota</taxon>
        <taxon>Bacilli</taxon>
        <taxon>Bacillales</taxon>
        <taxon>Caryophanaceae</taxon>
        <taxon>Bhargavaea</taxon>
    </lineage>
</organism>
<keyword evidence="4 7" id="KW-1133">Transmembrane helix</keyword>
<protein>
    <submittedName>
        <fullName evidence="9">Cell division protein FtsX</fullName>
    </submittedName>
</protein>
<feature type="transmembrane region" description="Helical" evidence="7">
    <location>
        <begin position="590"/>
        <end position="612"/>
    </location>
</feature>
<feature type="domain" description="ABC3 transporter permease C-terminal" evidence="8">
    <location>
        <begin position="736"/>
        <end position="826"/>
    </location>
</feature>
<gene>
    <name evidence="9" type="ORF">ABID49_001473</name>
</gene>
<accession>A0ABV2GBE4</accession>
<dbReference type="Proteomes" id="UP001549099">
    <property type="component" value="Unassembled WGS sequence"/>
</dbReference>
<keyword evidence="9" id="KW-0131">Cell cycle</keyword>
<dbReference type="InterPro" id="IPR050250">
    <property type="entry name" value="Macrolide_Exporter_MacB"/>
</dbReference>
<name>A0ABV2GBE4_9BACL</name>
<comment type="caution">
    <text evidence="9">The sequence shown here is derived from an EMBL/GenBank/DDBJ whole genome shotgun (WGS) entry which is preliminary data.</text>
</comment>
<comment type="subcellular location">
    <subcellularLocation>
        <location evidence="1">Cell membrane</location>
        <topology evidence="1">Multi-pass membrane protein</topology>
    </subcellularLocation>
</comment>
<evidence type="ECO:0000256" key="5">
    <source>
        <dbReference type="ARBA" id="ARBA00023136"/>
    </source>
</evidence>
<evidence type="ECO:0000256" key="6">
    <source>
        <dbReference type="ARBA" id="ARBA00038076"/>
    </source>
</evidence>
<feature type="transmembrane region" description="Helical" evidence="7">
    <location>
        <begin position="779"/>
        <end position="802"/>
    </location>
</feature>
<keyword evidence="2" id="KW-1003">Cell membrane</keyword>
<reference evidence="9 10" key="1">
    <citation type="submission" date="2024-06" db="EMBL/GenBank/DDBJ databases">
        <title>Genomic Encyclopedia of Type Strains, Phase IV (KMG-IV): sequencing the most valuable type-strain genomes for metagenomic binning, comparative biology and taxonomic classification.</title>
        <authorList>
            <person name="Goeker M."/>
        </authorList>
    </citation>
    <scope>NUCLEOTIDE SEQUENCE [LARGE SCALE GENOMIC DNA]</scope>
    <source>
        <strain evidence="9 10">DSM 26128</strain>
    </source>
</reference>
<feature type="transmembrane region" description="Helical" evidence="7">
    <location>
        <begin position="548"/>
        <end position="570"/>
    </location>
</feature>
<evidence type="ECO:0000256" key="7">
    <source>
        <dbReference type="SAM" id="Phobius"/>
    </source>
</evidence>
<feature type="transmembrane region" description="Helical" evidence="7">
    <location>
        <begin position="732"/>
        <end position="754"/>
    </location>
</feature>
<keyword evidence="10" id="KW-1185">Reference proteome</keyword>
<keyword evidence="9" id="KW-0132">Cell division</keyword>
<dbReference type="EMBL" id="JBEPLW010000009">
    <property type="protein sequence ID" value="MET3575568.1"/>
    <property type="molecule type" value="Genomic_DNA"/>
</dbReference>
<feature type="domain" description="ABC3 transporter permease C-terminal" evidence="8">
    <location>
        <begin position="549"/>
        <end position="608"/>
    </location>
</feature>
<proteinExistence type="inferred from homology"/>
<dbReference type="PANTHER" id="PTHR30572:SF4">
    <property type="entry name" value="ABC TRANSPORTER PERMEASE YTRF"/>
    <property type="match status" value="1"/>
</dbReference>
<evidence type="ECO:0000313" key="10">
    <source>
        <dbReference type="Proteomes" id="UP001549099"/>
    </source>
</evidence>
<feature type="transmembrane region" description="Helical" evidence="7">
    <location>
        <begin position="814"/>
        <end position="838"/>
    </location>
</feature>
<dbReference type="RefSeq" id="WP_354196835.1">
    <property type="nucleotide sequence ID" value="NZ_JBEPLW010000009.1"/>
</dbReference>
<evidence type="ECO:0000256" key="3">
    <source>
        <dbReference type="ARBA" id="ARBA00022692"/>
    </source>
</evidence>
<evidence type="ECO:0000256" key="2">
    <source>
        <dbReference type="ARBA" id="ARBA00022475"/>
    </source>
</evidence>
<keyword evidence="3 7" id="KW-0812">Transmembrane</keyword>
<feature type="transmembrane region" description="Helical" evidence="7">
    <location>
        <begin position="624"/>
        <end position="642"/>
    </location>
</feature>
<evidence type="ECO:0000256" key="1">
    <source>
        <dbReference type="ARBA" id="ARBA00004651"/>
    </source>
</evidence>